<dbReference type="Gene3D" id="3.40.1000.10">
    <property type="entry name" value="Mog1/PsbP, alpha/beta/alpha sandwich"/>
    <property type="match status" value="1"/>
</dbReference>
<dbReference type="Proteomes" id="UP001499974">
    <property type="component" value="Unassembled WGS sequence"/>
</dbReference>
<accession>A0ABP8XLK4</accession>
<sequence>MTTTLPVPVRFALPNEEWEPVQPEALDVTNAAFLAVRRGLPGDYDPTLTISGDWRTDGASLEQIADESVVKLELEGATEVELVKRKVIESEHAPAVTQAIGAVIAMNGRTYDLRQAQVVQGIVDVDDPEKRVVVIYTLTCTYAQWEQMVPEFQQFMASVEIVPGQGVDVEI</sequence>
<evidence type="ECO:0000313" key="1">
    <source>
        <dbReference type="EMBL" id="GAA4708662.1"/>
    </source>
</evidence>
<keyword evidence="2" id="KW-1185">Reference proteome</keyword>
<reference evidence="2" key="1">
    <citation type="journal article" date="2019" name="Int. J. Syst. Evol. Microbiol.">
        <title>The Global Catalogue of Microorganisms (GCM) 10K type strain sequencing project: providing services to taxonomists for standard genome sequencing and annotation.</title>
        <authorList>
            <consortium name="The Broad Institute Genomics Platform"/>
            <consortium name="The Broad Institute Genome Sequencing Center for Infectious Disease"/>
            <person name="Wu L."/>
            <person name="Ma J."/>
        </authorList>
    </citation>
    <scope>NUCLEOTIDE SEQUENCE [LARGE SCALE GENOMIC DNA]</scope>
    <source>
        <strain evidence="2">JCM 18531</strain>
    </source>
</reference>
<name>A0ABP8XLK4_9ACTN</name>
<comment type="caution">
    <text evidence="1">The sequence shown here is derived from an EMBL/GenBank/DDBJ whole genome shotgun (WGS) entry which is preliminary data.</text>
</comment>
<protein>
    <recommendedName>
        <fullName evidence="3">DUF1795 domain-containing protein</fullName>
    </recommendedName>
</protein>
<proteinExistence type="predicted"/>
<evidence type="ECO:0008006" key="3">
    <source>
        <dbReference type="Google" id="ProtNLM"/>
    </source>
</evidence>
<dbReference type="RefSeq" id="WP_345522099.1">
    <property type="nucleotide sequence ID" value="NZ_BAABKM010000002.1"/>
</dbReference>
<organism evidence="1 2">
    <name type="scientific">Nocardioides conyzicola</name>
    <dbReference type="NCBI Taxonomy" id="1651781"/>
    <lineage>
        <taxon>Bacteria</taxon>
        <taxon>Bacillati</taxon>
        <taxon>Actinomycetota</taxon>
        <taxon>Actinomycetes</taxon>
        <taxon>Propionibacteriales</taxon>
        <taxon>Nocardioidaceae</taxon>
        <taxon>Nocardioides</taxon>
    </lineage>
</organism>
<gene>
    <name evidence="1" type="ORF">GCM10023349_29300</name>
</gene>
<evidence type="ECO:0000313" key="2">
    <source>
        <dbReference type="Proteomes" id="UP001499974"/>
    </source>
</evidence>
<dbReference type="EMBL" id="BAABKM010000002">
    <property type="protein sequence ID" value="GAA4708662.1"/>
    <property type="molecule type" value="Genomic_DNA"/>
</dbReference>